<protein>
    <submittedName>
        <fullName evidence="8">LAG1 longevity assurance protein</fullName>
    </submittedName>
</protein>
<sequence length="380" mass="44959">MKDPISKANPCPPSSVCEQEDEEKKNSAPLTGIFKLFKNTFVIKDFEDFFRILCYIIISIFIFFINSVIQFRQYSAERNIYNIPWSYNILSILVVFLLFGYKKTLRVCLKDWVIRNLNEKYVGAQKEVRANKILKWIQDSTYYSCTTIFSLIAFKDEIFMPSVFGGNGTCSGALSQYPNFPPSNVVLFYHLVQFGCHTYSFFELVLFRRHEDSKFYEFTLHHFMAAGLIFYSGMYNFLYVSVLVLIIHDMGDIFVAGGRFYADMKFKNRYVLYAIMGSALIVWIVSRIFVYPSCIIYTCWQVMGNPAWGVWDIVKYCYYYMFVQLVILFFMHCYWTIFMLKIVFEYSSKPAYKNLYDDSDFAKLKKRQQEMELQQEKKSK</sequence>
<evidence type="ECO:0000256" key="5">
    <source>
        <dbReference type="SAM" id="MobiDB-lite"/>
    </source>
</evidence>
<dbReference type="SMART" id="SM00724">
    <property type="entry name" value="TLC"/>
    <property type="match status" value="1"/>
</dbReference>
<evidence type="ECO:0000256" key="3">
    <source>
        <dbReference type="ARBA" id="ARBA00022989"/>
    </source>
</evidence>
<keyword evidence="2 6" id="KW-0812">Transmembrane</keyword>
<organism evidence="8 9">
    <name type="scientific">Tetrahymena thermophila (strain SB210)</name>
    <dbReference type="NCBI Taxonomy" id="312017"/>
    <lineage>
        <taxon>Eukaryota</taxon>
        <taxon>Sar</taxon>
        <taxon>Alveolata</taxon>
        <taxon>Ciliophora</taxon>
        <taxon>Intramacronucleata</taxon>
        <taxon>Oligohymenophorea</taxon>
        <taxon>Hymenostomatida</taxon>
        <taxon>Tetrahymenina</taxon>
        <taxon>Tetrahymenidae</taxon>
        <taxon>Tetrahymena</taxon>
    </lineage>
</organism>
<dbReference type="GO" id="GO:0005783">
    <property type="term" value="C:endoplasmic reticulum"/>
    <property type="evidence" value="ECO:0007669"/>
    <property type="project" value="TreeGrafter"/>
</dbReference>
<feature type="transmembrane region" description="Helical" evidence="6">
    <location>
        <begin position="81"/>
        <end position="101"/>
    </location>
</feature>
<evidence type="ECO:0000256" key="2">
    <source>
        <dbReference type="ARBA" id="ARBA00022692"/>
    </source>
</evidence>
<keyword evidence="4 6" id="KW-0472">Membrane</keyword>
<feature type="transmembrane region" description="Helical" evidence="6">
    <location>
        <begin position="318"/>
        <end position="344"/>
    </location>
</feature>
<evidence type="ECO:0000313" key="9">
    <source>
        <dbReference type="Proteomes" id="UP000009168"/>
    </source>
</evidence>
<dbReference type="PANTHER" id="PTHR12560:SF0">
    <property type="entry name" value="LD18904P"/>
    <property type="match status" value="1"/>
</dbReference>
<dbReference type="STRING" id="312017.Q22DI5"/>
<dbReference type="AlphaFoldDB" id="Q22DI5"/>
<evidence type="ECO:0000259" key="7">
    <source>
        <dbReference type="SMART" id="SM00724"/>
    </source>
</evidence>
<dbReference type="PIRSF" id="PIRSF005225">
    <property type="entry name" value="LAG1_LAC1"/>
    <property type="match status" value="1"/>
</dbReference>
<dbReference type="GO" id="GO:0016020">
    <property type="term" value="C:membrane"/>
    <property type="evidence" value="ECO:0007669"/>
    <property type="project" value="UniProtKB-SubCell"/>
</dbReference>
<dbReference type="HOGENOM" id="CLU_795588_0_0_1"/>
<dbReference type="OrthoDB" id="284586at2759"/>
<evidence type="ECO:0000256" key="6">
    <source>
        <dbReference type="SAM" id="Phobius"/>
    </source>
</evidence>
<dbReference type="InterPro" id="IPR006634">
    <property type="entry name" value="TLC-dom"/>
</dbReference>
<feature type="region of interest" description="Disordered" evidence="5">
    <location>
        <begin position="1"/>
        <end position="23"/>
    </location>
</feature>
<keyword evidence="9" id="KW-1185">Reference proteome</keyword>
<comment type="subcellular location">
    <subcellularLocation>
        <location evidence="1">Membrane</location>
        <topology evidence="1">Multi-pass membrane protein</topology>
    </subcellularLocation>
</comment>
<dbReference type="Pfam" id="PF03798">
    <property type="entry name" value="TRAM_LAG1_CLN8"/>
    <property type="match status" value="1"/>
</dbReference>
<dbReference type="PANTHER" id="PTHR12560">
    <property type="entry name" value="LONGEVITY ASSURANCE FACTOR 1 LAG1"/>
    <property type="match status" value="1"/>
</dbReference>
<dbReference type="InParanoid" id="Q22DI5"/>
<feature type="transmembrane region" description="Helical" evidence="6">
    <location>
        <begin position="187"/>
        <end position="207"/>
    </location>
</feature>
<feature type="transmembrane region" description="Helical" evidence="6">
    <location>
        <begin position="270"/>
        <end position="298"/>
    </location>
</feature>
<name>Q22DI5_TETTS</name>
<dbReference type="InterPro" id="IPR016439">
    <property type="entry name" value="Lag1/Lac1-like"/>
</dbReference>
<feature type="domain" description="TLC" evidence="7">
    <location>
        <begin position="131"/>
        <end position="348"/>
    </location>
</feature>
<feature type="transmembrane region" description="Helical" evidence="6">
    <location>
        <begin position="49"/>
        <end position="69"/>
    </location>
</feature>
<dbReference type="Proteomes" id="UP000009168">
    <property type="component" value="Unassembled WGS sequence"/>
</dbReference>
<dbReference type="GO" id="GO:0046513">
    <property type="term" value="P:ceramide biosynthetic process"/>
    <property type="evidence" value="ECO:0007669"/>
    <property type="project" value="InterPro"/>
</dbReference>
<accession>Q22DI5</accession>
<reference evidence="9" key="1">
    <citation type="journal article" date="2006" name="PLoS Biol.">
        <title>Macronuclear genome sequence of the ciliate Tetrahymena thermophila, a model eukaryote.</title>
        <authorList>
            <person name="Eisen J.A."/>
            <person name="Coyne R.S."/>
            <person name="Wu M."/>
            <person name="Wu D."/>
            <person name="Thiagarajan M."/>
            <person name="Wortman J.R."/>
            <person name="Badger J.H."/>
            <person name="Ren Q."/>
            <person name="Amedeo P."/>
            <person name="Jones K.M."/>
            <person name="Tallon L.J."/>
            <person name="Delcher A.L."/>
            <person name="Salzberg S.L."/>
            <person name="Silva J.C."/>
            <person name="Haas B.J."/>
            <person name="Majoros W.H."/>
            <person name="Farzad M."/>
            <person name="Carlton J.M."/>
            <person name="Smith R.K. Jr."/>
            <person name="Garg J."/>
            <person name="Pearlman R.E."/>
            <person name="Karrer K.M."/>
            <person name="Sun L."/>
            <person name="Manning G."/>
            <person name="Elde N.C."/>
            <person name="Turkewitz A.P."/>
            <person name="Asai D.J."/>
            <person name="Wilkes D.E."/>
            <person name="Wang Y."/>
            <person name="Cai H."/>
            <person name="Collins K."/>
            <person name="Stewart B.A."/>
            <person name="Lee S.R."/>
            <person name="Wilamowska K."/>
            <person name="Weinberg Z."/>
            <person name="Ruzzo W.L."/>
            <person name="Wloga D."/>
            <person name="Gaertig J."/>
            <person name="Frankel J."/>
            <person name="Tsao C.-C."/>
            <person name="Gorovsky M.A."/>
            <person name="Keeling P.J."/>
            <person name="Waller R.F."/>
            <person name="Patron N.J."/>
            <person name="Cherry J.M."/>
            <person name="Stover N.A."/>
            <person name="Krieger C.J."/>
            <person name="del Toro C."/>
            <person name="Ryder H.F."/>
            <person name="Williamson S.C."/>
            <person name="Barbeau R.A."/>
            <person name="Hamilton E.P."/>
            <person name="Orias E."/>
        </authorList>
    </citation>
    <scope>NUCLEOTIDE SEQUENCE [LARGE SCALE GENOMIC DNA]</scope>
    <source>
        <strain evidence="9">SB210</strain>
    </source>
</reference>
<dbReference type="GeneID" id="7834614"/>
<evidence type="ECO:0000256" key="4">
    <source>
        <dbReference type="ARBA" id="ARBA00023136"/>
    </source>
</evidence>
<dbReference type="RefSeq" id="XP_001031036.2">
    <property type="nucleotide sequence ID" value="XM_001031036.2"/>
</dbReference>
<dbReference type="EMBL" id="GG662797">
    <property type="protein sequence ID" value="EAR83373.2"/>
    <property type="molecule type" value="Genomic_DNA"/>
</dbReference>
<evidence type="ECO:0000313" key="8">
    <source>
        <dbReference type="EMBL" id="EAR83373.2"/>
    </source>
</evidence>
<gene>
    <name evidence="8" type="ORF">TTHERM_00942950</name>
</gene>
<evidence type="ECO:0000256" key="1">
    <source>
        <dbReference type="ARBA" id="ARBA00004141"/>
    </source>
</evidence>
<keyword evidence="3 6" id="KW-1133">Transmembrane helix</keyword>
<proteinExistence type="predicted"/>
<dbReference type="GO" id="GO:0050291">
    <property type="term" value="F:sphingosine N-acyltransferase activity"/>
    <property type="evidence" value="ECO:0007669"/>
    <property type="project" value="InterPro"/>
</dbReference>
<dbReference type="KEGG" id="tet:TTHERM_00942950"/>